<dbReference type="PANTHER" id="PTHR13032:SF6">
    <property type="entry name" value="MITOCHONDRIAL IMPORT INNER MEMBRANE TRANSLOCASE SUBUNIT TIM21"/>
    <property type="match status" value="1"/>
</dbReference>
<comment type="subunit">
    <text evidence="9">Component of the TIM23 complex.</text>
</comment>
<sequence length="250" mass="28063">MLSRRFACGLPSTGILSELLPIVRCKVPTVHNHIRFFSESKCALNTSANPTAKKNIPLGKRIKNGAKFMLSSAIVLAALGVTSVSLYLVFKELFSPSGQTSTFNRVVSMIEENQQCLKMLGYSDEEIKKGKIKLKAYGDVPQDRWTRDRPIRATQYTAKDGTDRLIMRFFVESKYTVGVVRVEAIEENVVAQKFNYVTLDVKGNNRFYLVGHPQNTGSFMRPMGLFNGKNGFLGVKWGKKEDNNDGDEKH</sequence>
<keyword evidence="4 9" id="KW-0812">Transmembrane</keyword>
<keyword evidence="9" id="KW-0653">Protein transport</keyword>
<protein>
    <recommendedName>
        <fullName evidence="3 9">Mitochondrial import inner membrane translocase subunit Tim21</fullName>
    </recommendedName>
</protein>
<comment type="function">
    <text evidence="9">Essential component of the TIM23 complex, a complex that mediates the translocation of transit peptide-containing proteins across the mitochondrial inner membrane.</text>
</comment>
<dbReference type="Proteomes" id="UP000478008">
    <property type="component" value="Unassembled WGS sequence"/>
</dbReference>
<proteinExistence type="inferred from homology"/>
<keyword evidence="9" id="KW-0811">Translocation</keyword>
<dbReference type="AlphaFoldDB" id="A0A7D9GX91"/>
<evidence type="ECO:0000313" key="10">
    <source>
        <dbReference type="EMBL" id="VUG16043.1"/>
    </source>
</evidence>
<dbReference type="InterPro" id="IPR013261">
    <property type="entry name" value="Tim21"/>
</dbReference>
<dbReference type="GO" id="GO:0005744">
    <property type="term" value="C:TIM23 mitochondrial import inner membrane translocase complex"/>
    <property type="evidence" value="ECO:0007669"/>
    <property type="project" value="UniProtKB-UniRule"/>
</dbReference>
<dbReference type="InterPro" id="IPR038552">
    <property type="entry name" value="Tim21_IMS_sf"/>
</dbReference>
<comment type="similarity">
    <text evidence="2 9">Belongs to the TIM21 family.</text>
</comment>
<keyword evidence="9" id="KW-0813">Transport</keyword>
<dbReference type="Pfam" id="PF08294">
    <property type="entry name" value="TIM21"/>
    <property type="match status" value="1"/>
</dbReference>
<evidence type="ECO:0000256" key="8">
    <source>
        <dbReference type="ARBA" id="ARBA00023136"/>
    </source>
</evidence>
<evidence type="ECO:0000256" key="3">
    <source>
        <dbReference type="ARBA" id="ARBA00020726"/>
    </source>
</evidence>
<evidence type="ECO:0000256" key="6">
    <source>
        <dbReference type="ARBA" id="ARBA00022989"/>
    </source>
</evidence>
<name>A0A7D9GX91_DEKBR</name>
<keyword evidence="7 9" id="KW-0496">Mitochondrion</keyword>
<dbReference type="GO" id="GO:0030150">
    <property type="term" value="P:protein import into mitochondrial matrix"/>
    <property type="evidence" value="ECO:0007669"/>
    <property type="project" value="UniProtKB-UniRule"/>
</dbReference>
<evidence type="ECO:0000256" key="4">
    <source>
        <dbReference type="ARBA" id="ARBA00022692"/>
    </source>
</evidence>
<evidence type="ECO:0000256" key="2">
    <source>
        <dbReference type="ARBA" id="ARBA00010867"/>
    </source>
</evidence>
<keyword evidence="5" id="KW-0809">Transit peptide</keyword>
<keyword evidence="8 9" id="KW-0472">Membrane</keyword>
<organism evidence="10 11">
    <name type="scientific">Dekkera bruxellensis</name>
    <name type="common">Brettanomyces custersii</name>
    <dbReference type="NCBI Taxonomy" id="5007"/>
    <lineage>
        <taxon>Eukaryota</taxon>
        <taxon>Fungi</taxon>
        <taxon>Dikarya</taxon>
        <taxon>Ascomycota</taxon>
        <taxon>Saccharomycotina</taxon>
        <taxon>Pichiomycetes</taxon>
        <taxon>Pichiales</taxon>
        <taxon>Pichiaceae</taxon>
        <taxon>Brettanomyces</taxon>
    </lineage>
</organism>
<keyword evidence="6 9" id="KW-1133">Transmembrane helix</keyword>
<reference evidence="10 11" key="1">
    <citation type="submission" date="2019-07" db="EMBL/GenBank/DDBJ databases">
        <authorList>
            <person name="Friedrich A."/>
            <person name="Schacherer J."/>
        </authorList>
    </citation>
    <scope>NUCLEOTIDE SEQUENCE [LARGE SCALE GENOMIC DNA]</scope>
</reference>
<dbReference type="EMBL" id="CABFWN010000001">
    <property type="protein sequence ID" value="VUG16043.1"/>
    <property type="molecule type" value="Genomic_DNA"/>
</dbReference>
<evidence type="ECO:0000313" key="11">
    <source>
        <dbReference type="Proteomes" id="UP000478008"/>
    </source>
</evidence>
<gene>
    <name evidence="10" type="primary">TIM21</name>
    <name evidence="10" type="ORF">DEBR0S1_05996G</name>
</gene>
<comment type="subcellular location">
    <subcellularLocation>
        <location evidence="9">Mitochondrion inner membrane</location>
        <topology evidence="9">Single-pass membrane protein</topology>
    </subcellularLocation>
    <subcellularLocation>
        <location evidence="1">Mitochondrion membrane</location>
        <topology evidence="1">Single-pass membrane protein</topology>
    </subcellularLocation>
</comment>
<dbReference type="Gene3D" id="3.10.450.320">
    <property type="entry name" value="Mitochondrial import inner membrane translocase subunit Tim21"/>
    <property type="match status" value="1"/>
</dbReference>
<evidence type="ECO:0000256" key="1">
    <source>
        <dbReference type="ARBA" id="ARBA00004304"/>
    </source>
</evidence>
<evidence type="ECO:0000256" key="7">
    <source>
        <dbReference type="ARBA" id="ARBA00023128"/>
    </source>
</evidence>
<evidence type="ECO:0000256" key="5">
    <source>
        <dbReference type="ARBA" id="ARBA00022946"/>
    </source>
</evidence>
<evidence type="ECO:0000256" key="9">
    <source>
        <dbReference type="RuleBase" id="RU367142"/>
    </source>
</evidence>
<keyword evidence="9" id="KW-0999">Mitochondrion inner membrane</keyword>
<accession>A0A7D9GX91</accession>
<dbReference type="PANTHER" id="PTHR13032">
    <property type="entry name" value="MITOCHONDRIAL IMPORT INNER MEMBRANE TRANSLOCASE SUBUNIT TIM21"/>
    <property type="match status" value="1"/>
</dbReference>
<keyword evidence="11" id="KW-1185">Reference proteome</keyword>
<feature type="transmembrane region" description="Helical" evidence="9">
    <location>
        <begin position="68"/>
        <end position="90"/>
    </location>
</feature>